<sequence length="203" mass="22507">MPLVVALYVLWLYVPDPVSSVVSFVVLSVVSSVVSFVVPSDELAALDDVFFLDVVPVDPVFPVVPLEDSFSEVVLADELCVSVVDDSLLLSFEEESLLSEDFFDESESFFLLSSLAFFFESLDDMPLTRDELVEETRAAPSFVLVTVLVTTFVAPSASAIETMANGVIKGGVRYAIHNSSLRFTYFYYCATRSSSFFQKYLNF</sequence>
<reference evidence="1 2" key="1">
    <citation type="submission" date="2013-06" db="EMBL/GenBank/DDBJ databases">
        <authorList>
            <person name="Weinstock G."/>
            <person name="Sodergren E."/>
            <person name="Lobos E.A."/>
            <person name="Fulton L."/>
            <person name="Fulton R."/>
            <person name="Courtney L."/>
            <person name="Fronick C."/>
            <person name="O'Laughlin M."/>
            <person name="Godfrey J."/>
            <person name="Wilson R.M."/>
            <person name="Miner T."/>
            <person name="Farmer C."/>
            <person name="Delehaunty K."/>
            <person name="Cordes M."/>
            <person name="Minx P."/>
            <person name="Tomlinson C."/>
            <person name="Chen J."/>
            <person name="Wollam A."/>
            <person name="Pepin K.H."/>
            <person name="Bhonagiri V."/>
            <person name="Zhang X."/>
            <person name="Warren W."/>
            <person name="Mitreva M."/>
            <person name="Mardis E.R."/>
            <person name="Wilson R.K."/>
        </authorList>
    </citation>
    <scope>NUCLEOTIDE SEQUENCE [LARGE SCALE GENOMIC DNA]</scope>
    <source>
        <strain evidence="1 2">ATCC 14869</strain>
    </source>
</reference>
<organism evidence="1 2">
    <name type="scientific">Levilactobacillus brevis ATCC 14869 = DSM 20054</name>
    <dbReference type="NCBI Taxonomy" id="649758"/>
    <lineage>
        <taxon>Bacteria</taxon>
        <taxon>Bacillati</taxon>
        <taxon>Bacillota</taxon>
        <taxon>Bacilli</taxon>
        <taxon>Lactobacillales</taxon>
        <taxon>Lactobacillaceae</taxon>
        <taxon>Levilactobacillus</taxon>
    </lineage>
</organism>
<name>U2QQW1_LEVBR</name>
<protein>
    <submittedName>
        <fullName evidence="1">Uncharacterized protein</fullName>
    </submittedName>
</protein>
<gene>
    <name evidence="1" type="ORF">HMPREF0495_02515</name>
</gene>
<dbReference type="EMBL" id="AWVK01000118">
    <property type="protein sequence ID" value="ERK41127.1"/>
    <property type="molecule type" value="Genomic_DNA"/>
</dbReference>
<accession>U2QQW1</accession>
<comment type="caution">
    <text evidence="1">The sequence shown here is derived from an EMBL/GenBank/DDBJ whole genome shotgun (WGS) entry which is preliminary data.</text>
</comment>
<dbReference type="AlphaFoldDB" id="U2QQW1"/>
<proteinExistence type="predicted"/>
<evidence type="ECO:0000313" key="2">
    <source>
        <dbReference type="Proteomes" id="UP000016644"/>
    </source>
</evidence>
<dbReference type="Proteomes" id="UP000016644">
    <property type="component" value="Unassembled WGS sequence"/>
</dbReference>
<dbReference type="HOGENOM" id="CLU_1347470_0_0_9"/>
<evidence type="ECO:0000313" key="1">
    <source>
        <dbReference type="EMBL" id="ERK41127.1"/>
    </source>
</evidence>